<dbReference type="PROSITE" id="PS50071">
    <property type="entry name" value="HOMEOBOX_2"/>
    <property type="match status" value="1"/>
</dbReference>
<dbReference type="InterPro" id="IPR003350">
    <property type="entry name" value="CUT_dom"/>
</dbReference>
<evidence type="ECO:0000256" key="16">
    <source>
        <dbReference type="RuleBase" id="RU000682"/>
    </source>
</evidence>
<dbReference type="InterPro" id="IPR010982">
    <property type="entry name" value="Lambda_DNA-bd_dom_sf"/>
</dbReference>
<dbReference type="Gene3D" id="1.10.260.70">
    <property type="entry name" value="SATB, CULT domain"/>
    <property type="match status" value="1"/>
</dbReference>
<dbReference type="CDD" id="cd00086">
    <property type="entry name" value="homeodomain"/>
    <property type="match status" value="1"/>
</dbReference>
<dbReference type="Pfam" id="PF00046">
    <property type="entry name" value="Homeodomain"/>
    <property type="match status" value="1"/>
</dbReference>
<protein>
    <recommendedName>
        <fullName evidence="17">DNA-binding protein SATB</fullName>
    </recommendedName>
    <alternativeName>
        <fullName evidence="17">Special AT-rich sequence-binding protein</fullName>
    </alternativeName>
</protein>
<evidence type="ECO:0000256" key="18">
    <source>
        <dbReference type="SAM" id="MobiDB-lite"/>
    </source>
</evidence>
<dbReference type="Pfam" id="PF16534">
    <property type="entry name" value="ULD"/>
    <property type="match status" value="1"/>
</dbReference>
<dbReference type="InterPro" id="IPR032392">
    <property type="entry name" value="ULD"/>
</dbReference>
<keyword evidence="24" id="KW-1185">Reference proteome</keyword>
<evidence type="ECO:0000256" key="6">
    <source>
        <dbReference type="ARBA" id="ARBA00022553"/>
    </source>
</evidence>
<keyword evidence="14 15" id="KW-0539">Nucleus</keyword>
<evidence type="ECO:0000256" key="4">
    <source>
        <dbReference type="ARBA" id="ARBA00022491"/>
    </source>
</evidence>
<dbReference type="FunFam" id="1.10.10.60:FF:000070">
    <property type="entry name" value="DNA-binding protein SATB"/>
    <property type="match status" value="1"/>
</dbReference>
<dbReference type="SMART" id="SM01109">
    <property type="entry name" value="CUT"/>
    <property type="match status" value="2"/>
</dbReference>
<dbReference type="InterPro" id="IPR038216">
    <property type="entry name" value="SATB_CUTL_sf"/>
</dbReference>
<feature type="region of interest" description="Disordered" evidence="18">
    <location>
        <begin position="393"/>
        <end position="428"/>
    </location>
</feature>
<evidence type="ECO:0000256" key="3">
    <source>
        <dbReference type="ARBA" id="ARBA00022447"/>
    </source>
</evidence>
<dbReference type="PROSITE" id="PS51983">
    <property type="entry name" value="CUTL"/>
    <property type="match status" value="1"/>
</dbReference>
<evidence type="ECO:0000313" key="23">
    <source>
        <dbReference type="EMBL" id="KAJ8396310.1"/>
    </source>
</evidence>
<keyword evidence="13 17" id="KW-0804">Transcription</keyword>
<feature type="domain" description="CMP" evidence="21">
    <location>
        <begin position="159"/>
        <end position="264"/>
    </location>
</feature>
<feature type="compositionally biased region" description="Pro residues" evidence="18">
    <location>
        <begin position="489"/>
        <end position="503"/>
    </location>
</feature>
<dbReference type="GO" id="GO:0000978">
    <property type="term" value="F:RNA polymerase II cis-regulatory region sequence-specific DNA binding"/>
    <property type="evidence" value="ECO:0007669"/>
    <property type="project" value="TreeGrafter"/>
</dbReference>
<evidence type="ECO:0000256" key="9">
    <source>
        <dbReference type="ARBA" id="ARBA00022853"/>
    </source>
</evidence>
<feature type="region of interest" description="Disordered" evidence="18">
    <location>
        <begin position="886"/>
        <end position="953"/>
    </location>
</feature>
<evidence type="ECO:0000259" key="20">
    <source>
        <dbReference type="PROSITE" id="PS51042"/>
    </source>
</evidence>
<feature type="region of interest" description="Disordered" evidence="18">
    <location>
        <begin position="753"/>
        <end position="802"/>
    </location>
</feature>
<dbReference type="GO" id="GO:0000981">
    <property type="term" value="F:DNA-binding transcription factor activity, RNA polymerase II-specific"/>
    <property type="evidence" value="ECO:0007669"/>
    <property type="project" value="TreeGrafter"/>
</dbReference>
<keyword evidence="12 15" id="KW-0371">Homeobox</keyword>
<dbReference type="InterPro" id="IPR009057">
    <property type="entry name" value="Homeodomain-like_sf"/>
</dbReference>
<feature type="region of interest" description="Disordered" evidence="18">
    <location>
        <begin position="584"/>
        <end position="607"/>
    </location>
</feature>
<dbReference type="Gene3D" id="1.10.10.60">
    <property type="entry name" value="Homeodomain-like"/>
    <property type="match status" value="1"/>
</dbReference>
<dbReference type="FunFam" id="1.10.260.70:FF:000001">
    <property type="entry name" value="DNA-binding protein SATB"/>
    <property type="match status" value="1"/>
</dbReference>
<name>A0AAD7S5F4_9TELE</name>
<dbReference type="Gene3D" id="3.10.20.710">
    <property type="entry name" value="SATB, ubiquitin-like oligomerisation domain"/>
    <property type="match status" value="1"/>
</dbReference>
<evidence type="ECO:0000259" key="21">
    <source>
        <dbReference type="PROSITE" id="PS51982"/>
    </source>
</evidence>
<comment type="caution">
    <text evidence="23">The sequence shown here is derived from an EMBL/GenBank/DDBJ whole genome shotgun (WGS) entry which is preliminary data.</text>
</comment>
<organism evidence="23 24">
    <name type="scientific">Aldrovandia affinis</name>
    <dbReference type="NCBI Taxonomy" id="143900"/>
    <lineage>
        <taxon>Eukaryota</taxon>
        <taxon>Metazoa</taxon>
        <taxon>Chordata</taxon>
        <taxon>Craniata</taxon>
        <taxon>Vertebrata</taxon>
        <taxon>Euteleostomi</taxon>
        <taxon>Actinopterygii</taxon>
        <taxon>Neopterygii</taxon>
        <taxon>Teleostei</taxon>
        <taxon>Notacanthiformes</taxon>
        <taxon>Halosauridae</taxon>
        <taxon>Aldrovandia</taxon>
    </lineage>
</organism>
<dbReference type="AlphaFoldDB" id="A0AAD7S5F4"/>
<sequence>MGMHEIQRSPWQGEIESDTHRLFCAKSDRDGDFSGSDALSLSPPINVRVRRRTALCPCRLKETTTDNGRTKQPLPDSCQPRYRHTISGPYPLLGAPPGGWRGMERGSESPRRRDSPERRGGSPDLSGPPPGKVVRLELNGSPTGPRVRHNGGPLRPLAGLMIPVFCVVEQMDGGGALVTDGEGREEHAEFVLVRKDILFTQLVEAALLALGYSHSSAAQAQGIIKVGRWNPLPIQYLTDAPEATVADMLLDVYHMVTLRIQLQSFAKLEDLPSEQWNHATVRNALNALKELLKEMNQSTLAKECPLSQSMISSIVNSSYYANVSTCKCQEFGRWYKKYKKIKGDYLEKMWPGRENSEIKVERDSLADFCVLGQRPPPHLASLAQLSSLGGALVKVGSGDPQTPSQQQQSQQPSPHGQLHHSPPLRAQVPPSAALQPLLAPGGLLSPQLSPQLVRQQLAMAHLINQQMVVSRLLAQQHPQALNQQFLNHPPIPGPAKPGDPGPNPSAVEVSPDIYQQVRDELKRASVSQAVFARVAFNRTQGLLSEILRKEEDPRSASQSLLVNLKAMQNFLNLPEAERDRIYQEERERSMNPPVGLPPTPTSSPGGPRLTQMVWERNCDEKLTPEAWATIWKNKPKISNSPKPPGPNPDLPVKIESLVNITSAIYDEIQQEMKRAKVSQALFAKVAANKSQGWLCELLRWKESPSPENRTLWENLCTIRRFLGLSQSDRDLVYEEESRHHHNERLHTVLHLPSDTQQALHRQPPQPMKDHSPMREDPLPVSLPGPGGEECQQAGASSVKRPRSRTKISLEALGILQSFIQDVGLYPDQEAIHTLSAQLDLPKHTIVKFFQNQRYHVKHHGRLREPGEGEGEGGGVDVAEYRDEELLSGSEDNESGEDGHEEIYGAESGATGVAVTPPKEGQDKGHLLSPVARPSSLSPCNTSPGPRDASDHQR</sequence>
<dbReference type="Pfam" id="PF02376">
    <property type="entry name" value="CUT"/>
    <property type="match status" value="2"/>
</dbReference>
<dbReference type="FunFam" id="1.10.260.40:FF:000003">
    <property type="entry name" value="DNA-binding protein SATB"/>
    <property type="match status" value="2"/>
</dbReference>
<feature type="region of interest" description="Disordered" evidence="18">
    <location>
        <begin position="63"/>
        <end position="151"/>
    </location>
</feature>
<evidence type="ECO:0000256" key="7">
    <source>
        <dbReference type="ARBA" id="ARBA00022737"/>
    </source>
</evidence>
<gene>
    <name evidence="23" type="ORF">AAFF_G00018870</name>
</gene>
<dbReference type="SUPFAM" id="SSF46689">
    <property type="entry name" value="Homeodomain-like"/>
    <property type="match status" value="1"/>
</dbReference>
<feature type="compositionally biased region" description="Polar residues" evidence="18">
    <location>
        <begin position="934"/>
        <end position="943"/>
    </location>
</feature>
<dbReference type="GO" id="GO:0006338">
    <property type="term" value="P:chromatin remodeling"/>
    <property type="evidence" value="ECO:0007669"/>
    <property type="project" value="InterPro"/>
</dbReference>
<keyword evidence="9" id="KW-0156">Chromatin regulator</keyword>
<evidence type="ECO:0000256" key="8">
    <source>
        <dbReference type="ARBA" id="ARBA00022843"/>
    </source>
</evidence>
<evidence type="ECO:0000256" key="14">
    <source>
        <dbReference type="ARBA" id="ARBA00023242"/>
    </source>
</evidence>
<dbReference type="SMART" id="SM00389">
    <property type="entry name" value="HOX"/>
    <property type="match status" value="1"/>
</dbReference>
<feature type="compositionally biased region" description="Basic and acidic residues" evidence="18">
    <location>
        <begin position="102"/>
        <end position="121"/>
    </location>
</feature>
<evidence type="ECO:0000313" key="24">
    <source>
        <dbReference type="Proteomes" id="UP001221898"/>
    </source>
</evidence>
<dbReference type="InterPro" id="IPR001356">
    <property type="entry name" value="HD"/>
</dbReference>
<feature type="domain" description="Homeobox" evidence="19">
    <location>
        <begin position="798"/>
        <end position="859"/>
    </location>
</feature>
<dbReference type="Proteomes" id="UP001221898">
    <property type="component" value="Unassembled WGS sequence"/>
</dbReference>
<evidence type="ECO:0000256" key="11">
    <source>
        <dbReference type="ARBA" id="ARBA00023125"/>
    </source>
</evidence>
<feature type="domain" description="CUTL" evidence="22">
    <location>
        <begin position="267"/>
        <end position="343"/>
    </location>
</feature>
<evidence type="ECO:0000259" key="22">
    <source>
        <dbReference type="PROSITE" id="PS51983"/>
    </source>
</evidence>
<evidence type="ECO:0000256" key="1">
    <source>
        <dbReference type="ARBA" id="ARBA00004123"/>
    </source>
</evidence>
<dbReference type="PROSITE" id="PS51042">
    <property type="entry name" value="CUT"/>
    <property type="match status" value="2"/>
</dbReference>
<comment type="subcellular location">
    <subcellularLocation>
        <location evidence="1 15 16">Nucleus</location>
    </subcellularLocation>
</comment>
<reference evidence="23" key="1">
    <citation type="journal article" date="2023" name="Science">
        <title>Genome structures resolve the early diversification of teleost fishes.</title>
        <authorList>
            <person name="Parey E."/>
            <person name="Louis A."/>
            <person name="Montfort J."/>
            <person name="Bouchez O."/>
            <person name="Roques C."/>
            <person name="Iampietro C."/>
            <person name="Lluch J."/>
            <person name="Castinel A."/>
            <person name="Donnadieu C."/>
            <person name="Desvignes T."/>
            <person name="Floi Bucao C."/>
            <person name="Jouanno E."/>
            <person name="Wen M."/>
            <person name="Mejri S."/>
            <person name="Dirks R."/>
            <person name="Jansen H."/>
            <person name="Henkel C."/>
            <person name="Chen W.J."/>
            <person name="Zahm M."/>
            <person name="Cabau C."/>
            <person name="Klopp C."/>
            <person name="Thompson A.W."/>
            <person name="Robinson-Rechavi M."/>
            <person name="Braasch I."/>
            <person name="Lecointre G."/>
            <person name="Bobe J."/>
            <person name="Postlethwait J.H."/>
            <person name="Berthelot C."/>
            <person name="Roest Crollius H."/>
            <person name="Guiguen Y."/>
        </authorList>
    </citation>
    <scope>NUCLEOTIDE SEQUENCE</scope>
    <source>
        <strain evidence="23">NC1722</strain>
    </source>
</reference>
<evidence type="ECO:0000256" key="15">
    <source>
        <dbReference type="PROSITE-ProRule" id="PRU00108"/>
    </source>
</evidence>
<keyword evidence="8" id="KW-0832">Ubl conjugation</keyword>
<feature type="compositionally biased region" description="Basic and acidic residues" evidence="18">
    <location>
        <begin position="767"/>
        <end position="777"/>
    </location>
</feature>
<dbReference type="Gene3D" id="1.10.260.40">
    <property type="entry name" value="lambda repressor-like DNA-binding domains"/>
    <property type="match status" value="2"/>
</dbReference>
<keyword evidence="7" id="KW-0677">Repeat</keyword>
<evidence type="ECO:0000256" key="17">
    <source>
        <dbReference type="RuleBase" id="RU361129"/>
    </source>
</evidence>
<dbReference type="PANTHER" id="PTHR15116:SF15">
    <property type="entry name" value="DNA-BINDING PROTEIN SATB2"/>
    <property type="match status" value="1"/>
</dbReference>
<keyword evidence="11 15" id="KW-0238">DNA-binding</keyword>
<dbReference type="InterPro" id="IPR039673">
    <property type="entry name" value="SATB1/SATB2"/>
</dbReference>
<evidence type="ECO:0000259" key="19">
    <source>
        <dbReference type="PROSITE" id="PS50071"/>
    </source>
</evidence>
<dbReference type="FunFam" id="3.10.20.710:FF:000001">
    <property type="entry name" value="DNA-binding protein SATB"/>
    <property type="match status" value="1"/>
</dbReference>
<keyword evidence="3" id="KW-0160">Chromosomal rearrangement</keyword>
<dbReference type="PANTHER" id="PTHR15116">
    <property type="entry name" value="DNA-BINDING PROTEIN SATB FAMILY MEMBER"/>
    <property type="match status" value="1"/>
</dbReference>
<dbReference type="Pfam" id="PF16557">
    <property type="entry name" value="CUTL"/>
    <property type="match status" value="1"/>
</dbReference>
<proteinExistence type="inferred from homology"/>
<dbReference type="CDD" id="cd11585">
    <property type="entry name" value="SATB1_N"/>
    <property type="match status" value="1"/>
</dbReference>
<dbReference type="InterPro" id="IPR032355">
    <property type="entry name" value="CUTL"/>
</dbReference>
<evidence type="ECO:0000256" key="2">
    <source>
        <dbReference type="ARBA" id="ARBA00008190"/>
    </source>
</evidence>
<keyword evidence="6" id="KW-0597">Phosphoprotein</keyword>
<dbReference type="EMBL" id="JAINUG010000107">
    <property type="protein sequence ID" value="KAJ8396310.1"/>
    <property type="molecule type" value="Genomic_DNA"/>
</dbReference>
<feature type="DNA-binding region" description="Homeobox" evidence="15">
    <location>
        <begin position="800"/>
        <end position="860"/>
    </location>
</feature>
<evidence type="ECO:0000256" key="13">
    <source>
        <dbReference type="ARBA" id="ARBA00023163"/>
    </source>
</evidence>
<dbReference type="PROSITE" id="PS51982">
    <property type="entry name" value="CMP"/>
    <property type="match status" value="1"/>
</dbReference>
<keyword evidence="4" id="KW-0678">Repressor</keyword>
<evidence type="ECO:0000256" key="10">
    <source>
        <dbReference type="ARBA" id="ARBA00023015"/>
    </source>
</evidence>
<feature type="domain" description="CUT" evidence="20">
    <location>
        <begin position="499"/>
        <end position="586"/>
    </location>
</feature>
<dbReference type="InterPro" id="IPR038224">
    <property type="entry name" value="SATB_ULD_sf"/>
</dbReference>
<evidence type="ECO:0000256" key="12">
    <source>
        <dbReference type="ARBA" id="ARBA00023155"/>
    </source>
</evidence>
<feature type="domain" description="CUT" evidence="20">
    <location>
        <begin position="650"/>
        <end position="737"/>
    </location>
</feature>
<comment type="similarity">
    <text evidence="2 17">Belongs to the CUT homeobox family.</text>
</comment>
<accession>A0AAD7S5F4</accession>
<dbReference type="GO" id="GO:0031981">
    <property type="term" value="C:nuclear lumen"/>
    <property type="evidence" value="ECO:0007669"/>
    <property type="project" value="UniProtKB-ARBA"/>
</dbReference>
<feature type="region of interest" description="Disordered" evidence="18">
    <location>
        <begin position="484"/>
        <end position="507"/>
    </location>
</feature>
<keyword evidence="5" id="KW-1017">Isopeptide bond</keyword>
<keyword evidence="10 17" id="KW-0805">Transcription regulation</keyword>
<dbReference type="SUPFAM" id="SSF47413">
    <property type="entry name" value="lambda repressor-like DNA-binding domains"/>
    <property type="match status" value="2"/>
</dbReference>
<evidence type="ECO:0000256" key="5">
    <source>
        <dbReference type="ARBA" id="ARBA00022499"/>
    </source>
</evidence>